<dbReference type="Proteomes" id="UP000524010">
    <property type="component" value="Unassembled WGS sequence"/>
</dbReference>
<dbReference type="PDB" id="5T86">
    <property type="method" value="X-ray"/>
    <property type="resolution" value="2.00 A"/>
    <property type="chains" value="I=1-124"/>
</dbReference>
<reference evidence="3 4" key="2">
    <citation type="submission" date="2018-06" db="EMBL/GenBank/DDBJ databases">
        <authorList>
            <consortium name="Pathogen Informatics"/>
            <person name="Doyle S."/>
        </authorList>
    </citation>
    <scope>NUCLEOTIDE SEQUENCE [LARGE SCALE GENOMIC DNA]</scope>
    <source>
        <strain evidence="3 4">NCTC10279</strain>
    </source>
</reference>
<gene>
    <name evidence="1" type="ORF">BTB68_005226</name>
    <name evidence="2" type="ORF">F7F11_09685</name>
    <name evidence="3" type="ORF">NCTC10279_00011</name>
</gene>
<dbReference type="EMBL" id="UASG01000002">
    <property type="protein sequence ID" value="SPX27850.1"/>
    <property type="molecule type" value="Genomic_DNA"/>
</dbReference>
<evidence type="ECO:0007829" key="7">
    <source>
        <dbReference type="PDB" id="5T86"/>
    </source>
</evidence>
<evidence type="ECO:0000313" key="2">
    <source>
        <dbReference type="EMBL" id="KAB0125121.1"/>
    </source>
</evidence>
<evidence type="ECO:0000313" key="4">
    <source>
        <dbReference type="Proteomes" id="UP000250385"/>
    </source>
</evidence>
<dbReference type="CDD" id="cd20693">
    <property type="entry name" value="CdiI_EcoliA0-like"/>
    <property type="match status" value="1"/>
</dbReference>
<dbReference type="Proteomes" id="UP000250385">
    <property type="component" value="Unassembled WGS sequence"/>
</dbReference>
<dbReference type="RefSeq" id="WP_000171783.1">
    <property type="nucleotide sequence ID" value="NZ_AP027162.1"/>
</dbReference>
<evidence type="ECO:0000313" key="5">
    <source>
        <dbReference type="Proteomes" id="UP000327073"/>
    </source>
</evidence>
<dbReference type="Proteomes" id="UP000327073">
    <property type="component" value="Unassembled WGS sequence"/>
</dbReference>
<evidence type="ECO:0000313" key="1">
    <source>
        <dbReference type="EMBL" id="EFF8957126.1"/>
    </source>
</evidence>
<accession>A0A0B0W5A7</accession>
<proteinExistence type="evidence at protein level"/>
<dbReference type="InterPro" id="IPR049585">
    <property type="entry name" value="CdiI_EcoliA0-like"/>
</dbReference>
<evidence type="ECO:0000313" key="3">
    <source>
        <dbReference type="EMBL" id="SPX27850.1"/>
    </source>
</evidence>
<reference evidence="1 6" key="4">
    <citation type="submission" date="2020-02" db="EMBL/GenBank/DDBJ databases">
        <authorList>
            <consortium name="PulseNet: The National Subtyping Network for Foodborne Disease Surveillance"/>
            <person name="Tarr C.L."/>
            <person name="Trees E."/>
            <person name="Katz L.S."/>
            <person name="Carleton-Romer H.A."/>
            <person name="Stroika S."/>
            <person name="Kucerova Z."/>
            <person name="Roache K.F."/>
            <person name="Sabol A.L."/>
            <person name="Besser J."/>
            <person name="Gerner-Smidt P."/>
        </authorList>
    </citation>
    <scope>NUCLEOTIDE SEQUENCE [LARGE SCALE GENOMIC DNA]</scope>
    <source>
        <strain evidence="1 6">PNUSAE005278</strain>
    </source>
</reference>
<comment type="caution">
    <text evidence="1">The sequence shown here is derived from an EMBL/GenBank/DDBJ whole genome shotgun (WGS) entry which is preliminary data.</text>
</comment>
<dbReference type="SMR" id="A0A0B0W5A7"/>
<dbReference type="EMBL" id="AASRHK010000144">
    <property type="protein sequence ID" value="EFF8957126.1"/>
    <property type="molecule type" value="Genomic_DNA"/>
</dbReference>
<keyword evidence="7" id="KW-0002">3D-structure</keyword>
<organism evidence="1 6">
    <name type="scientific">Escherichia coli</name>
    <dbReference type="NCBI Taxonomy" id="562"/>
    <lineage>
        <taxon>Bacteria</taxon>
        <taxon>Pseudomonadati</taxon>
        <taxon>Pseudomonadota</taxon>
        <taxon>Gammaproteobacteria</taxon>
        <taxon>Enterobacterales</taxon>
        <taxon>Enterobacteriaceae</taxon>
        <taxon>Escherichia</taxon>
    </lineage>
</organism>
<evidence type="ECO:0000313" key="6">
    <source>
        <dbReference type="Proteomes" id="UP000524010"/>
    </source>
</evidence>
<reference evidence="2 5" key="3">
    <citation type="submission" date="2019-03" db="EMBL/GenBank/DDBJ databases">
        <title>Whole Genome Sequencing of Shiga-Toxin Escherichia coli Strains from Nebraska.</title>
        <authorList>
            <person name="Abdalhamid B."/>
            <person name="Mccutchen E.L."/>
            <person name="Bouska A.C."/>
            <person name="Hinrichs S.H."/>
            <person name="Iwen P.C."/>
        </authorList>
    </citation>
    <scope>NUCLEOTIDE SEQUENCE [LARGE SCALE GENOMIC DNA]</scope>
    <source>
        <strain evidence="2 5">STEC_170836</strain>
    </source>
</reference>
<protein>
    <submittedName>
        <fullName evidence="1">Uncharacterized protein</fullName>
    </submittedName>
</protein>
<sequence length="124" mass="14116">MTLFDECREALSADFNIVEGLAQQEALGILNKYPLAKGSVTWSEIWHSDYESFDELLCANSVKNDDMFVFADDASIPVFRSNLRLIAENIYDVTALSPKLFIFNDEVIIQPLFPTDMFRLGIKK</sequence>
<dbReference type="EMBL" id="VZEL01000007">
    <property type="protein sequence ID" value="KAB0125121.1"/>
    <property type="molecule type" value="Genomic_DNA"/>
</dbReference>
<dbReference type="PDBsum" id="5T86"/>
<reference evidence="7" key="1">
    <citation type="submission" date="2016-09" db="PDB data bank">
        <title>Crystal structure of CDI complex from E. coli A0 34/86.</title>
        <authorList>
            <consortium name="Structure-Function Analysis of Polymorphic C.D.I. Toxin-Immunity Protein Complexes (UC4CDI)"/>
            <person name="Michalska K."/>
            <person name="Stols L."/>
            <person name="Jedrzejczak R."/>
            <person name="Hayes C.S."/>
            <person name="Goulding C.W."/>
            <person name="Joachimiak A."/>
        </authorList>
    </citation>
    <scope>X-RAY CRYSTALLOGRAPHY (2.00 ANGSTROMS)</scope>
</reference>
<dbReference type="Pfam" id="PF24172">
    <property type="entry name" value="CdiI_ImmP"/>
    <property type="match status" value="1"/>
</dbReference>
<dbReference type="AlphaFoldDB" id="A0A0B0W5A7"/>
<name>A0A0B0W5A7_ECOLX</name>